<accession>A0A1D6IAD6</accession>
<dbReference type="EMBL" id="CM007650">
    <property type="protein sequence ID" value="ONM56938.1"/>
    <property type="molecule type" value="Genomic_DNA"/>
</dbReference>
<evidence type="ECO:0000313" key="1">
    <source>
        <dbReference type="EMBL" id="ONM56938.1"/>
    </source>
</evidence>
<reference evidence="1" key="1">
    <citation type="submission" date="2015-12" db="EMBL/GenBank/DDBJ databases">
        <title>Update maize B73 reference genome by single molecule sequencing technologies.</title>
        <authorList>
            <consortium name="Maize Genome Sequencing Project"/>
            <person name="Ware D."/>
        </authorList>
    </citation>
    <scope>NUCLEOTIDE SEQUENCE [LARGE SCALE GENOMIC DNA]</scope>
    <source>
        <tissue evidence="1">Seedling</tissue>
    </source>
</reference>
<name>A0A1D6IAD6_MAIZE</name>
<dbReference type="AlphaFoldDB" id="A0A1D6IAD6"/>
<organism evidence="1">
    <name type="scientific">Zea mays</name>
    <name type="common">Maize</name>
    <dbReference type="NCBI Taxonomy" id="4577"/>
    <lineage>
        <taxon>Eukaryota</taxon>
        <taxon>Viridiplantae</taxon>
        <taxon>Streptophyta</taxon>
        <taxon>Embryophyta</taxon>
        <taxon>Tracheophyta</taxon>
        <taxon>Spermatophyta</taxon>
        <taxon>Magnoliopsida</taxon>
        <taxon>Liliopsida</taxon>
        <taxon>Poales</taxon>
        <taxon>Poaceae</taxon>
        <taxon>PACMAD clade</taxon>
        <taxon>Panicoideae</taxon>
        <taxon>Andropogonodae</taxon>
        <taxon>Andropogoneae</taxon>
        <taxon>Tripsacinae</taxon>
        <taxon>Zea</taxon>
    </lineage>
</organism>
<protein>
    <submittedName>
        <fullName evidence="1">Chaperone DnaJ-domain superfamily protein</fullName>
    </submittedName>
</protein>
<gene>
    <name evidence="1" type="ORF">ZEAMMB73_Zm00001d021350</name>
</gene>
<sequence>MNSIKSAIFSGHRSHPHVGAAAVPQQQLGSTASFHSTPILQRKHKTQWHNVNTDSTIIRDVGGTEKLKGQCYGTCQNMQSLSFRVGVMKMRKMLHLLGLHGLEDIVGSEIQATMVSVHTIFITGISKAKEDLSFAQVMRMNQRICFVMFFETSTHIIGLFHLIIFRGTPNVLAHKNPETGVLKQTRRMKYQLHQRYLWHDKLLG</sequence>
<proteinExistence type="predicted"/>
<dbReference type="ExpressionAtlas" id="A0A1D6IAD6">
    <property type="expression patterns" value="baseline and differential"/>
</dbReference>